<evidence type="ECO:0000313" key="2">
    <source>
        <dbReference type="EMBL" id="KDO24939.1"/>
    </source>
</evidence>
<dbReference type="VEuPathDB" id="FungiDB:SPRG_09583"/>
<dbReference type="GeneID" id="24131740"/>
<accession>A0A067C2C0</accession>
<evidence type="ECO:0000313" key="3">
    <source>
        <dbReference type="Proteomes" id="UP000030745"/>
    </source>
</evidence>
<feature type="transmembrane region" description="Helical" evidence="1">
    <location>
        <begin position="6"/>
        <end position="27"/>
    </location>
</feature>
<keyword evidence="1" id="KW-0812">Transmembrane</keyword>
<proteinExistence type="predicted"/>
<organism evidence="2 3">
    <name type="scientific">Saprolegnia parasitica (strain CBS 223.65)</name>
    <dbReference type="NCBI Taxonomy" id="695850"/>
    <lineage>
        <taxon>Eukaryota</taxon>
        <taxon>Sar</taxon>
        <taxon>Stramenopiles</taxon>
        <taxon>Oomycota</taxon>
        <taxon>Saprolegniomycetes</taxon>
        <taxon>Saprolegniales</taxon>
        <taxon>Saprolegniaceae</taxon>
        <taxon>Saprolegnia</taxon>
    </lineage>
</organism>
<evidence type="ECO:0000256" key="1">
    <source>
        <dbReference type="SAM" id="Phobius"/>
    </source>
</evidence>
<dbReference type="AlphaFoldDB" id="A0A067C2C0"/>
<reference evidence="2 3" key="1">
    <citation type="journal article" date="2013" name="PLoS Genet.">
        <title>Distinctive expansion of potential virulence genes in the genome of the oomycete fish pathogen Saprolegnia parasitica.</title>
        <authorList>
            <person name="Jiang R.H."/>
            <person name="de Bruijn I."/>
            <person name="Haas B.J."/>
            <person name="Belmonte R."/>
            <person name="Lobach L."/>
            <person name="Christie J."/>
            <person name="van den Ackerveken G."/>
            <person name="Bottin A."/>
            <person name="Bulone V."/>
            <person name="Diaz-Moreno S.M."/>
            <person name="Dumas B."/>
            <person name="Fan L."/>
            <person name="Gaulin E."/>
            <person name="Govers F."/>
            <person name="Grenville-Briggs L.J."/>
            <person name="Horner N.R."/>
            <person name="Levin J.Z."/>
            <person name="Mammella M."/>
            <person name="Meijer H.J."/>
            <person name="Morris P."/>
            <person name="Nusbaum C."/>
            <person name="Oome S."/>
            <person name="Phillips A.J."/>
            <person name="van Rooyen D."/>
            <person name="Rzeszutek E."/>
            <person name="Saraiva M."/>
            <person name="Secombes C.J."/>
            <person name="Seidl M.F."/>
            <person name="Snel B."/>
            <person name="Stassen J.H."/>
            <person name="Sykes S."/>
            <person name="Tripathy S."/>
            <person name="van den Berg H."/>
            <person name="Vega-Arreguin J.C."/>
            <person name="Wawra S."/>
            <person name="Young S.K."/>
            <person name="Zeng Q."/>
            <person name="Dieguez-Uribeondo J."/>
            <person name="Russ C."/>
            <person name="Tyler B.M."/>
            <person name="van West P."/>
        </authorList>
    </citation>
    <scope>NUCLEOTIDE SEQUENCE [LARGE SCALE GENOMIC DNA]</scope>
    <source>
        <strain evidence="2 3">CBS 223.65</strain>
    </source>
</reference>
<protein>
    <submittedName>
        <fullName evidence="2">Uncharacterized protein</fullName>
    </submittedName>
</protein>
<dbReference type="RefSeq" id="XP_012204399.1">
    <property type="nucleotide sequence ID" value="XM_012349009.1"/>
</dbReference>
<keyword evidence="3" id="KW-1185">Reference proteome</keyword>
<dbReference type="Proteomes" id="UP000030745">
    <property type="component" value="Unassembled WGS sequence"/>
</dbReference>
<sequence length="96" mass="10639">MRGNNNVGKAAMAVIFGLGGAYTGFLLQERFLEERRVAKRVEDEAQRRFRLEMQATSQQPPYLSVAGLATCSGNTMCYILSCLAQATTVQRGLCFR</sequence>
<gene>
    <name evidence="2" type="ORF">SPRG_09583</name>
</gene>
<keyword evidence="1" id="KW-0472">Membrane</keyword>
<keyword evidence="1" id="KW-1133">Transmembrane helix</keyword>
<name>A0A067C2C0_SAPPC</name>
<dbReference type="KEGG" id="spar:SPRG_09583"/>
<dbReference type="EMBL" id="KK583237">
    <property type="protein sequence ID" value="KDO24939.1"/>
    <property type="molecule type" value="Genomic_DNA"/>
</dbReference>